<keyword evidence="3" id="KW-1185">Reference proteome</keyword>
<dbReference type="AlphaFoldDB" id="A0A7F5R681"/>
<dbReference type="SUPFAM" id="SSF88723">
    <property type="entry name" value="PIN domain-like"/>
    <property type="match status" value="1"/>
</dbReference>
<feature type="region of interest" description="Disordered" evidence="1">
    <location>
        <begin position="1"/>
        <end position="21"/>
    </location>
</feature>
<dbReference type="Pfam" id="PF13638">
    <property type="entry name" value="PIN_4"/>
    <property type="match status" value="1"/>
</dbReference>
<feature type="domain" description="PIN" evidence="2">
    <location>
        <begin position="77"/>
        <end position="201"/>
    </location>
</feature>
<reference evidence="4" key="1">
    <citation type="submission" date="2025-08" db="UniProtKB">
        <authorList>
            <consortium name="RefSeq"/>
        </authorList>
    </citation>
    <scope>IDENTIFICATION</scope>
    <source>
        <tissue evidence="4">Entire body</tissue>
    </source>
</reference>
<dbReference type="InterPro" id="IPR002716">
    <property type="entry name" value="PIN_dom"/>
</dbReference>
<dbReference type="InParanoid" id="A0A7F5R681"/>
<gene>
    <name evidence="4" type="primary">LOC108741558</name>
</gene>
<dbReference type="CDD" id="cd18727">
    <property type="entry name" value="PIN_Swt1-like"/>
    <property type="match status" value="1"/>
</dbReference>
<dbReference type="GO" id="GO:0005634">
    <property type="term" value="C:nucleus"/>
    <property type="evidence" value="ECO:0007669"/>
    <property type="project" value="TreeGrafter"/>
</dbReference>
<dbReference type="InterPro" id="IPR029060">
    <property type="entry name" value="PIN-like_dom_sf"/>
</dbReference>
<dbReference type="PANTHER" id="PTHR16161">
    <property type="entry name" value="TRANSCRIPTIONAL PROTEIN SWT1"/>
    <property type="match status" value="1"/>
</dbReference>
<evidence type="ECO:0000256" key="1">
    <source>
        <dbReference type="SAM" id="MobiDB-lite"/>
    </source>
</evidence>
<accession>A0A7F5R681</accession>
<dbReference type="OrthoDB" id="548295at2759"/>
<name>A0A7F5R681_AGRPL</name>
<dbReference type="RefSeq" id="XP_025831481.1">
    <property type="nucleotide sequence ID" value="XM_025975696.1"/>
</dbReference>
<dbReference type="KEGG" id="apln:108741558"/>
<proteinExistence type="predicted"/>
<dbReference type="GeneID" id="108741558"/>
<dbReference type="Proteomes" id="UP000192223">
    <property type="component" value="Unplaced"/>
</dbReference>
<sequence>MPEEGANRHGESTDQNRNSNDDLFMDWTPIDEKIVLSNIEKVRTSMLPNILPQTEFQKEVQNISSELMRNDGVLKTVFIVIDTNIFLSHLEVIKEIMEIKINGVEVPIMFLPWIVIQELDYIKDGKNAHEFLRKRAQIAIKFINACLQSDKKILQGQNMSDVMQNMTPNTCADDAILNCCLQILRRKNRVILLSNDVNLRNKALLNNIPAYGHDEIVAILDPFRKPANEKVCKIEEIKTSLSHLISMIIVKEIKESYGSIWNRMGGMSKPPWSLEGCLERLLNYWTSVFNFSLQKNAKEHFLEFKNFLKKESITTTDKETFINYCLSLCTYLRNGYSNYGESIDDCVKNIKNIQKSL</sequence>
<evidence type="ECO:0000259" key="2">
    <source>
        <dbReference type="SMART" id="SM00670"/>
    </source>
</evidence>
<evidence type="ECO:0000313" key="3">
    <source>
        <dbReference type="Proteomes" id="UP000192223"/>
    </source>
</evidence>
<dbReference type="Gene3D" id="3.40.50.1010">
    <property type="entry name" value="5'-nuclease"/>
    <property type="match status" value="1"/>
</dbReference>
<dbReference type="PANTHER" id="PTHR16161:SF0">
    <property type="entry name" value="TRANSCRIPTIONAL PROTEIN SWT1"/>
    <property type="match status" value="1"/>
</dbReference>
<organism evidence="3 4">
    <name type="scientific">Agrilus planipennis</name>
    <name type="common">Emerald ash borer</name>
    <name type="synonym">Agrilus marcopoli</name>
    <dbReference type="NCBI Taxonomy" id="224129"/>
    <lineage>
        <taxon>Eukaryota</taxon>
        <taxon>Metazoa</taxon>
        <taxon>Ecdysozoa</taxon>
        <taxon>Arthropoda</taxon>
        <taxon>Hexapoda</taxon>
        <taxon>Insecta</taxon>
        <taxon>Pterygota</taxon>
        <taxon>Neoptera</taxon>
        <taxon>Endopterygota</taxon>
        <taxon>Coleoptera</taxon>
        <taxon>Polyphaga</taxon>
        <taxon>Elateriformia</taxon>
        <taxon>Buprestoidea</taxon>
        <taxon>Buprestidae</taxon>
        <taxon>Agrilinae</taxon>
        <taxon>Agrilus</taxon>
    </lineage>
</organism>
<protein>
    <submittedName>
        <fullName evidence="4">Transcriptional protein SWT1</fullName>
    </submittedName>
</protein>
<evidence type="ECO:0000313" key="4">
    <source>
        <dbReference type="RefSeq" id="XP_025831481.1"/>
    </source>
</evidence>
<dbReference type="SMART" id="SM00670">
    <property type="entry name" value="PINc"/>
    <property type="match status" value="1"/>
</dbReference>
<feature type="compositionally biased region" description="Basic and acidic residues" evidence="1">
    <location>
        <begin position="1"/>
        <end position="14"/>
    </location>
</feature>
<dbReference type="InterPro" id="IPR052626">
    <property type="entry name" value="SWT1_Regulator"/>
</dbReference>